<reference evidence="2 3" key="1">
    <citation type="submission" date="2019-03" db="EMBL/GenBank/DDBJ databases">
        <title>Bacteriophages that Target Cytolytic Enterococcus faecalis Reduce Features of Ethanol-induced Liver Disease.</title>
        <authorList>
            <person name="Fouts D.E."/>
            <person name="Duan Y."/>
            <person name="White R.C."/>
            <person name="Nguyen K."/>
            <person name="Singh I."/>
            <person name="Schnabl B."/>
        </authorList>
    </citation>
    <scope>NUCLEOTIDE SEQUENCE [LARGE SCALE GENOMIC DNA]</scope>
</reference>
<sequence length="64" mass="7272">MNWSRLFDIVLCILTFLLVIVVNIIIGIGVYSDITSNNINNATIIVPIVILFLDFLFFWLVGDL</sequence>
<dbReference type="KEGG" id="vg:56214413"/>
<dbReference type="EMBL" id="MK721196">
    <property type="protein sequence ID" value="QBZ69534.1"/>
    <property type="molecule type" value="Genomic_DNA"/>
</dbReference>
<evidence type="ECO:0000313" key="2">
    <source>
        <dbReference type="EMBL" id="QBZ69534.1"/>
    </source>
</evidence>
<feature type="transmembrane region" description="Helical" evidence="1">
    <location>
        <begin position="42"/>
        <end position="61"/>
    </location>
</feature>
<accession>A0A4D6DTG0</accession>
<protein>
    <submittedName>
        <fullName evidence="2">Uncharacterized protein</fullName>
    </submittedName>
</protein>
<keyword evidence="1" id="KW-1133">Transmembrane helix</keyword>
<evidence type="ECO:0000313" key="3">
    <source>
        <dbReference type="Proteomes" id="UP000296990"/>
    </source>
</evidence>
<proteinExistence type="predicted"/>
<dbReference type="Proteomes" id="UP000296990">
    <property type="component" value="Segment"/>
</dbReference>
<dbReference type="GeneID" id="56214413"/>
<organism evidence="2 3">
    <name type="scientific">Enterococcus phage vB_EfaP_Ef6.3</name>
    <dbReference type="NCBI Taxonomy" id="2546622"/>
    <lineage>
        <taxon>Viruses</taxon>
        <taxon>Duplodnaviria</taxon>
        <taxon>Heunggongvirae</taxon>
        <taxon>Uroviricota</taxon>
        <taxon>Caudoviricetes</taxon>
        <taxon>Rountreeviridae</taxon>
        <taxon>Sarlesvirinae</taxon>
        <taxon>Copernicusvirus</taxon>
        <taxon>Copernicusvirus Ef63</taxon>
    </lineage>
</organism>
<dbReference type="RefSeq" id="YP_009908849.1">
    <property type="nucleotide sequence ID" value="NC_049933.1"/>
</dbReference>
<keyword evidence="3" id="KW-1185">Reference proteome</keyword>
<evidence type="ECO:0000256" key="1">
    <source>
        <dbReference type="SAM" id="Phobius"/>
    </source>
</evidence>
<keyword evidence="1" id="KW-0472">Membrane</keyword>
<keyword evidence="1" id="KW-0812">Transmembrane</keyword>
<feature type="transmembrane region" description="Helical" evidence="1">
    <location>
        <begin position="6"/>
        <end position="30"/>
    </location>
</feature>
<name>A0A4D6DTG0_9CAUD</name>